<feature type="compositionally biased region" description="Polar residues" evidence="1">
    <location>
        <begin position="1"/>
        <end position="20"/>
    </location>
</feature>
<reference evidence="2" key="1">
    <citation type="submission" date="2021-02" db="EMBL/GenBank/DDBJ databases">
        <authorList>
            <person name="Nowell W R."/>
        </authorList>
    </citation>
    <scope>NUCLEOTIDE SEQUENCE</scope>
</reference>
<comment type="caution">
    <text evidence="2">The sequence shown here is derived from an EMBL/GenBank/DDBJ whole genome shotgun (WGS) entry which is preliminary data.</text>
</comment>
<accession>A0A8S3CZ01</accession>
<evidence type="ECO:0000256" key="1">
    <source>
        <dbReference type="SAM" id="MobiDB-lite"/>
    </source>
</evidence>
<dbReference type="Proteomes" id="UP000681967">
    <property type="component" value="Unassembled WGS sequence"/>
</dbReference>
<gene>
    <name evidence="2" type="ORF">BYL167_LOCUS53401</name>
</gene>
<protein>
    <submittedName>
        <fullName evidence="2">Uncharacterized protein</fullName>
    </submittedName>
</protein>
<proteinExistence type="predicted"/>
<evidence type="ECO:0000313" key="3">
    <source>
        <dbReference type="Proteomes" id="UP000681967"/>
    </source>
</evidence>
<feature type="non-terminal residue" evidence="2">
    <location>
        <position position="27"/>
    </location>
</feature>
<feature type="region of interest" description="Disordered" evidence="1">
    <location>
        <begin position="1"/>
        <end position="27"/>
    </location>
</feature>
<dbReference type="EMBL" id="CAJOBH010178978">
    <property type="protein sequence ID" value="CAF4933569.1"/>
    <property type="molecule type" value="Genomic_DNA"/>
</dbReference>
<name>A0A8S3CZ01_9BILA</name>
<sequence>MSSTNQSTQPASQQLPTRENSQFKKLV</sequence>
<dbReference type="AlphaFoldDB" id="A0A8S3CZ01"/>
<evidence type="ECO:0000313" key="2">
    <source>
        <dbReference type="EMBL" id="CAF4933569.1"/>
    </source>
</evidence>
<organism evidence="2 3">
    <name type="scientific">Rotaria magnacalcarata</name>
    <dbReference type="NCBI Taxonomy" id="392030"/>
    <lineage>
        <taxon>Eukaryota</taxon>
        <taxon>Metazoa</taxon>
        <taxon>Spiralia</taxon>
        <taxon>Gnathifera</taxon>
        <taxon>Rotifera</taxon>
        <taxon>Eurotatoria</taxon>
        <taxon>Bdelloidea</taxon>
        <taxon>Philodinida</taxon>
        <taxon>Philodinidae</taxon>
        <taxon>Rotaria</taxon>
    </lineage>
</organism>